<keyword evidence="7 15" id="KW-0560">Oxidoreductase</keyword>
<keyword evidence="6 15" id="KW-0949">S-adenosyl-L-methionine</keyword>
<dbReference type="InterPro" id="IPR012409">
    <property type="entry name" value="Sirohaem_synth"/>
</dbReference>
<comment type="function">
    <text evidence="15">Multifunctional enzyme that catalyzes the SAM-dependent methylations of uroporphyrinogen III at position C-2 and C-7 to form precorrin-2 via precorrin-1. Then it catalyzes the NAD-dependent ring dehydrogenation of precorrin-2 to yield sirohydrochlorin. Finally, it catalyzes the ferrochelation of sirohydrochlorin to yield siroheme.</text>
</comment>
<comment type="catalytic activity">
    <reaction evidence="13 15">
        <text>precorrin-2 + NAD(+) = sirohydrochlorin + NADH + 2 H(+)</text>
        <dbReference type="Rhea" id="RHEA:15613"/>
        <dbReference type="ChEBI" id="CHEBI:15378"/>
        <dbReference type="ChEBI" id="CHEBI:57540"/>
        <dbReference type="ChEBI" id="CHEBI:57945"/>
        <dbReference type="ChEBI" id="CHEBI:58351"/>
        <dbReference type="ChEBI" id="CHEBI:58827"/>
        <dbReference type="EC" id="1.3.1.76"/>
    </reaction>
</comment>
<dbReference type="EC" id="4.99.1.4" evidence="15"/>
<dbReference type="InterPro" id="IPR014776">
    <property type="entry name" value="4pyrrole_Mease_sub2"/>
</dbReference>
<dbReference type="UniPathway" id="UPA00262">
    <property type="reaction ID" value="UER00211"/>
</dbReference>
<dbReference type="FunFam" id="3.30.160.110:FF:000001">
    <property type="entry name" value="Siroheme synthase"/>
    <property type="match status" value="1"/>
</dbReference>
<keyword evidence="22" id="KW-1185">Reference proteome</keyword>
<dbReference type="OrthoDB" id="9815856at2"/>
<feature type="binding site" evidence="15">
    <location>
        <begin position="43"/>
        <end position="44"/>
    </location>
    <ligand>
        <name>NAD(+)</name>
        <dbReference type="ChEBI" id="CHEBI:57540"/>
    </ligand>
</feature>
<evidence type="ECO:0000256" key="10">
    <source>
        <dbReference type="ARBA" id="ARBA00023244"/>
    </source>
</evidence>
<dbReference type="InterPro" id="IPR000878">
    <property type="entry name" value="4pyrrol_Mease"/>
</dbReference>
<dbReference type="InterPro" id="IPR035996">
    <property type="entry name" value="4pyrrol_Methylase_sf"/>
</dbReference>
<organism evidence="21 22">
    <name type="scientific">Paludibacterium purpuratum</name>
    <dbReference type="NCBI Taxonomy" id="1144873"/>
    <lineage>
        <taxon>Bacteria</taxon>
        <taxon>Pseudomonadati</taxon>
        <taxon>Pseudomonadota</taxon>
        <taxon>Betaproteobacteria</taxon>
        <taxon>Neisseriales</taxon>
        <taxon>Chromobacteriaceae</taxon>
        <taxon>Paludibacterium</taxon>
    </lineage>
</organism>
<evidence type="ECO:0000256" key="17">
    <source>
        <dbReference type="RuleBase" id="RU003960"/>
    </source>
</evidence>
<dbReference type="Gene3D" id="3.40.50.720">
    <property type="entry name" value="NAD(P)-binding Rossmann-like Domain"/>
    <property type="match status" value="1"/>
</dbReference>
<comment type="pathway">
    <text evidence="1 15">Porphyrin-containing compound metabolism; siroheme biosynthesis; sirohydrochlorin from precorrin-2: step 1/1.</text>
</comment>
<dbReference type="GO" id="GO:0032259">
    <property type="term" value="P:methylation"/>
    <property type="evidence" value="ECO:0007669"/>
    <property type="project" value="UniProtKB-KW"/>
</dbReference>
<dbReference type="Gene3D" id="1.10.8.210">
    <property type="entry name" value="Sirohaem synthase, dimerisation domain"/>
    <property type="match status" value="1"/>
</dbReference>
<sequence length="476" mass="51132">MDYFPIFLKLRDRPCLLVGGGETALRKARLLLDAGAVLTVVAPDLGPGLAELAARGQLRHLAETFASRHVEHMRLVVAASGQPALDRLVAEAAEAADIWVNVVDDPQTSSYITPSIIDRSPLVIALSTGGGAPVLARMLRERLESLIPAGWGRVADFARLMRQRVSARIANSDARRAFWESVLAGPIAEDLVAGNLERAEAQLTERLANADDVPRGAVYLVGAGPGNPDLLTFRALHLMQQADVVLYDNLVADVMVNWVRRDAERIYVGKTRANHTLSQEEINLLMVRLARDGKRVVRLKGGDPFIFGRGGEEIATLAQHGIPFEVVPGVTAASGAAAYAGIPLTHRDYAQSVTFVTGHRQDGSIDLDWPMLCRPRQTVVVYMGVATAPALCEAFIRHGRAADCPVAVVERATTVDQRVLVSTLADLPDKLAAVQIRSPSLIIVGEVVQLAAQLGWFDPRAGGDPATIGGSSRGTF</sequence>
<feature type="region of interest" description="Uroporphyrinogen-III C-methyltransferase" evidence="15">
    <location>
        <begin position="216"/>
        <end position="476"/>
    </location>
</feature>
<dbReference type="GO" id="GO:0019354">
    <property type="term" value="P:siroheme biosynthetic process"/>
    <property type="evidence" value="ECO:0007669"/>
    <property type="project" value="UniProtKB-UniRule"/>
</dbReference>
<evidence type="ECO:0000259" key="19">
    <source>
        <dbReference type="Pfam" id="PF10414"/>
    </source>
</evidence>
<dbReference type="InterPro" id="IPR006367">
    <property type="entry name" value="Sirohaem_synthase_N"/>
</dbReference>
<evidence type="ECO:0000256" key="1">
    <source>
        <dbReference type="ARBA" id="ARBA00005010"/>
    </source>
</evidence>
<evidence type="ECO:0000256" key="9">
    <source>
        <dbReference type="ARBA" id="ARBA00023239"/>
    </source>
</evidence>
<comment type="similarity">
    <text evidence="15">In the N-terminal section; belongs to the precorrin-2 dehydrogenase / sirohydrochlorin ferrochelatase family.</text>
</comment>
<dbReference type="NCBIfam" id="NF004790">
    <property type="entry name" value="PRK06136.1"/>
    <property type="match status" value="1"/>
</dbReference>
<keyword evidence="5 15" id="KW-0808">Transferase</keyword>
<evidence type="ECO:0000313" key="21">
    <source>
        <dbReference type="EMBL" id="TDR80759.1"/>
    </source>
</evidence>
<dbReference type="NCBIfam" id="NF007922">
    <property type="entry name" value="PRK10637.1"/>
    <property type="match status" value="1"/>
</dbReference>
<comment type="similarity">
    <text evidence="2 17">Belongs to the precorrin methyltransferase family.</text>
</comment>
<comment type="pathway">
    <text evidence="15">Cofactor biosynthesis; adenosylcobalamin biosynthesis; sirohydrochlorin from precorrin-2: step 1/1.</text>
</comment>
<dbReference type="Gene3D" id="3.30.160.110">
    <property type="entry name" value="Siroheme synthase, domain 2"/>
    <property type="match status" value="1"/>
</dbReference>
<accession>A0A4V6PZ99</accession>
<dbReference type="PANTHER" id="PTHR45790">
    <property type="entry name" value="SIROHEME SYNTHASE-RELATED"/>
    <property type="match status" value="1"/>
</dbReference>
<keyword evidence="11 15" id="KW-0511">Multifunctional enzyme</keyword>
<dbReference type="PIRSF" id="PIRSF036426">
    <property type="entry name" value="Sirohaem_synth"/>
    <property type="match status" value="1"/>
</dbReference>
<feature type="binding site" evidence="15">
    <location>
        <begin position="22"/>
        <end position="23"/>
    </location>
    <ligand>
        <name>NAD(+)</name>
        <dbReference type="ChEBI" id="CHEBI:57540"/>
    </ligand>
</feature>
<keyword evidence="3 15" id="KW-0169">Cobalamin biosynthesis</keyword>
<dbReference type="Pfam" id="PF00590">
    <property type="entry name" value="TP_methylase"/>
    <property type="match status" value="1"/>
</dbReference>
<comment type="caution">
    <text evidence="21">The sequence shown here is derived from an EMBL/GenBank/DDBJ whole genome shotgun (WGS) entry which is preliminary data.</text>
</comment>
<dbReference type="Gene3D" id="3.30.950.10">
    <property type="entry name" value="Methyltransferase, Cobalt-precorrin-4 Transmethylase, Domain 2"/>
    <property type="match status" value="1"/>
</dbReference>
<evidence type="ECO:0000256" key="13">
    <source>
        <dbReference type="ARBA" id="ARBA00047561"/>
    </source>
</evidence>
<dbReference type="Pfam" id="PF13241">
    <property type="entry name" value="NAD_binding_7"/>
    <property type="match status" value="1"/>
</dbReference>
<feature type="binding site" evidence="15">
    <location>
        <begin position="301"/>
        <end position="303"/>
    </location>
    <ligand>
        <name>S-adenosyl-L-methionine</name>
        <dbReference type="ChEBI" id="CHEBI:59789"/>
    </ligand>
</feature>
<feature type="binding site" evidence="15">
    <location>
        <begin position="331"/>
        <end position="332"/>
    </location>
    <ligand>
        <name>S-adenosyl-L-methionine</name>
        <dbReference type="ChEBI" id="CHEBI:59789"/>
    </ligand>
</feature>
<evidence type="ECO:0000259" key="18">
    <source>
        <dbReference type="Pfam" id="PF00590"/>
    </source>
</evidence>
<dbReference type="FunFam" id="3.40.1010.10:FF:000001">
    <property type="entry name" value="Siroheme synthase"/>
    <property type="match status" value="1"/>
</dbReference>
<feature type="region of interest" description="Precorrin-2 dehydrogenase / sirohydrochlorin ferrochelatase" evidence="15">
    <location>
        <begin position="1"/>
        <end position="203"/>
    </location>
</feature>
<dbReference type="Pfam" id="PF10414">
    <property type="entry name" value="CysG_dimeriser"/>
    <property type="match status" value="1"/>
</dbReference>
<dbReference type="PROSITE" id="PS00840">
    <property type="entry name" value="SUMT_2"/>
    <property type="match status" value="1"/>
</dbReference>
<evidence type="ECO:0000256" key="2">
    <source>
        <dbReference type="ARBA" id="ARBA00005879"/>
    </source>
</evidence>
<dbReference type="HAMAP" id="MF_01646">
    <property type="entry name" value="Siroheme_synth"/>
    <property type="match status" value="1"/>
</dbReference>
<name>A0A4V6PZ99_9NEIS</name>
<comment type="pathway">
    <text evidence="14 15">Cofactor biosynthesis; adenosylcobalamin biosynthesis; precorrin-2 from uroporphyrinogen III: step 1/1.</text>
</comment>
<dbReference type="SUPFAM" id="SSF53790">
    <property type="entry name" value="Tetrapyrrole methylase"/>
    <property type="match status" value="1"/>
</dbReference>
<proteinExistence type="inferred from homology"/>
<keyword evidence="9 15" id="KW-0456">Lyase</keyword>
<dbReference type="GO" id="GO:0051266">
    <property type="term" value="F:sirohydrochlorin ferrochelatase activity"/>
    <property type="evidence" value="ECO:0007669"/>
    <property type="project" value="UniProtKB-EC"/>
</dbReference>
<dbReference type="GO" id="GO:0051287">
    <property type="term" value="F:NAD binding"/>
    <property type="evidence" value="ECO:0007669"/>
    <property type="project" value="InterPro"/>
</dbReference>
<feature type="active site" description="Proton acceptor" evidence="15 16">
    <location>
        <position position="248"/>
    </location>
</feature>
<dbReference type="InterPro" id="IPR006366">
    <property type="entry name" value="CobA/CysG_C"/>
</dbReference>
<dbReference type="GO" id="GO:0009236">
    <property type="term" value="P:cobalamin biosynthetic process"/>
    <property type="evidence" value="ECO:0007669"/>
    <property type="project" value="UniProtKB-UniRule"/>
</dbReference>
<comment type="similarity">
    <text evidence="15">In the C-terminal section; belongs to the precorrin methyltransferase family.</text>
</comment>
<dbReference type="InterPro" id="IPR003043">
    <property type="entry name" value="Uropor_MeTrfase_CS"/>
</dbReference>
<gene>
    <name evidence="15" type="primary">cysG</name>
    <name evidence="21" type="ORF">DFP86_104259</name>
</gene>
<comment type="pathway">
    <text evidence="15">Porphyrin-containing compound metabolism; siroheme biosynthesis; siroheme from sirohydrochlorin: step 1/1.</text>
</comment>
<dbReference type="Proteomes" id="UP000295611">
    <property type="component" value="Unassembled WGS sequence"/>
</dbReference>
<dbReference type="EC" id="1.3.1.76" evidence="15"/>
<keyword evidence="10 15" id="KW-0627">Porphyrin biosynthesis</keyword>
<evidence type="ECO:0000256" key="7">
    <source>
        <dbReference type="ARBA" id="ARBA00023002"/>
    </source>
</evidence>
<feature type="binding site" evidence="15">
    <location>
        <position position="306"/>
    </location>
    <ligand>
        <name>S-adenosyl-L-methionine</name>
        <dbReference type="ChEBI" id="CHEBI:59789"/>
    </ligand>
</feature>
<dbReference type="CDD" id="cd11642">
    <property type="entry name" value="SUMT"/>
    <property type="match status" value="1"/>
</dbReference>
<feature type="domain" description="Siroheme synthase central" evidence="20">
    <location>
        <begin position="119"/>
        <end position="145"/>
    </location>
</feature>
<protein>
    <recommendedName>
        <fullName evidence="15">Siroheme synthase</fullName>
    </recommendedName>
    <domain>
        <recommendedName>
            <fullName evidence="15">Uroporphyrinogen-III C-methyltransferase</fullName>
            <shortName evidence="15">Urogen III methylase</shortName>
            <ecNumber evidence="15">2.1.1.107</ecNumber>
        </recommendedName>
        <alternativeName>
            <fullName evidence="15">SUMT</fullName>
        </alternativeName>
        <alternativeName>
            <fullName evidence="15">Uroporphyrinogen III methylase</fullName>
            <shortName evidence="15">UROM</shortName>
        </alternativeName>
    </domain>
    <domain>
        <recommendedName>
            <fullName evidence="15">Precorrin-2 dehydrogenase</fullName>
            <ecNumber evidence="15">1.3.1.76</ecNumber>
        </recommendedName>
    </domain>
    <domain>
        <recommendedName>
            <fullName evidence="15">Sirohydrochlorin ferrochelatase</fullName>
            <ecNumber evidence="15">4.99.1.4</ecNumber>
        </recommendedName>
    </domain>
</protein>
<feature type="active site" description="Proton donor" evidence="15 16">
    <location>
        <position position="270"/>
    </location>
</feature>
<evidence type="ECO:0000256" key="3">
    <source>
        <dbReference type="ARBA" id="ARBA00022573"/>
    </source>
</evidence>
<dbReference type="InterPro" id="IPR037115">
    <property type="entry name" value="Sirohaem_synt_dimer_dom_sf"/>
</dbReference>
<feature type="domain" description="Sirohaem synthase dimerisation" evidence="19">
    <location>
        <begin position="151"/>
        <end position="207"/>
    </location>
</feature>
<keyword evidence="4 15" id="KW-0489">Methyltransferase</keyword>
<dbReference type="PANTHER" id="PTHR45790:SF1">
    <property type="entry name" value="SIROHEME SYNTHASE"/>
    <property type="match status" value="1"/>
</dbReference>
<evidence type="ECO:0000256" key="16">
    <source>
        <dbReference type="PIRSR" id="PIRSR036426-1"/>
    </source>
</evidence>
<dbReference type="UniPathway" id="UPA00148">
    <property type="reaction ID" value="UER00211"/>
</dbReference>
<reference evidence="21 22" key="1">
    <citation type="submission" date="2019-03" db="EMBL/GenBank/DDBJ databases">
        <title>Genomic Encyclopedia of Type Strains, Phase III (KMG-III): the genomes of soil and plant-associated and newly described type strains.</title>
        <authorList>
            <person name="Whitman W."/>
        </authorList>
    </citation>
    <scope>NUCLEOTIDE SEQUENCE [LARGE SCALE GENOMIC DNA]</scope>
    <source>
        <strain evidence="21 22">CECT 8976</strain>
    </source>
</reference>
<dbReference type="NCBIfam" id="TIGR01470">
    <property type="entry name" value="cysG_Nterm"/>
    <property type="match status" value="1"/>
</dbReference>
<dbReference type="InterPro" id="IPR014777">
    <property type="entry name" value="4pyrrole_Mease_sub1"/>
</dbReference>
<feature type="binding site" evidence="15">
    <location>
        <position position="412"/>
    </location>
    <ligand>
        <name>S-adenosyl-L-methionine</name>
        <dbReference type="ChEBI" id="CHEBI:59789"/>
    </ligand>
</feature>
<dbReference type="Pfam" id="PF14824">
    <property type="entry name" value="Sirohm_synth_M"/>
    <property type="match status" value="1"/>
</dbReference>
<dbReference type="Gene3D" id="3.40.1010.10">
    <property type="entry name" value="Cobalt-precorrin-4 Transmethylase, Domain 1"/>
    <property type="match status" value="1"/>
</dbReference>
<dbReference type="InterPro" id="IPR036291">
    <property type="entry name" value="NAD(P)-bd_dom_sf"/>
</dbReference>
<dbReference type="GO" id="GO:0004851">
    <property type="term" value="F:uroporphyrin-III C-methyltransferase activity"/>
    <property type="evidence" value="ECO:0007669"/>
    <property type="project" value="UniProtKB-UniRule"/>
</dbReference>
<evidence type="ECO:0000256" key="4">
    <source>
        <dbReference type="ARBA" id="ARBA00022603"/>
    </source>
</evidence>
<dbReference type="SUPFAM" id="SSF51735">
    <property type="entry name" value="NAD(P)-binding Rossmann-fold domains"/>
    <property type="match status" value="1"/>
</dbReference>
<dbReference type="AlphaFoldDB" id="A0A4V6PZ99"/>
<evidence type="ECO:0000256" key="14">
    <source>
        <dbReference type="ARBA" id="ARBA00060548"/>
    </source>
</evidence>
<dbReference type="FunFam" id="3.30.950.10:FF:000001">
    <property type="entry name" value="Siroheme synthase"/>
    <property type="match status" value="1"/>
</dbReference>
<dbReference type="InterPro" id="IPR019478">
    <property type="entry name" value="Sirohaem_synthase_dimer_dom"/>
</dbReference>
<dbReference type="InterPro" id="IPR050161">
    <property type="entry name" value="Siro_Cobalamin_biosynth"/>
</dbReference>
<evidence type="ECO:0000256" key="5">
    <source>
        <dbReference type="ARBA" id="ARBA00022679"/>
    </source>
</evidence>
<comment type="caution">
    <text evidence="15">Lacks conserved residue(s) required for the propagation of feature annotation.</text>
</comment>
<dbReference type="EMBL" id="SNZP01000004">
    <property type="protein sequence ID" value="TDR80759.1"/>
    <property type="molecule type" value="Genomic_DNA"/>
</dbReference>
<feature type="domain" description="Tetrapyrrole methylase" evidence="18">
    <location>
        <begin position="218"/>
        <end position="427"/>
    </location>
</feature>
<comment type="pathway">
    <text evidence="12 15">Porphyrin-containing compound metabolism; siroheme biosynthesis; precorrin-2 from uroporphyrinogen III: step 1/1.</text>
</comment>
<comment type="catalytic activity">
    <reaction evidence="15">
        <text>siroheme + 2 H(+) = sirohydrochlorin + Fe(2+)</text>
        <dbReference type="Rhea" id="RHEA:24360"/>
        <dbReference type="ChEBI" id="CHEBI:15378"/>
        <dbReference type="ChEBI" id="CHEBI:29033"/>
        <dbReference type="ChEBI" id="CHEBI:58351"/>
        <dbReference type="ChEBI" id="CHEBI:60052"/>
        <dbReference type="EC" id="4.99.1.4"/>
    </reaction>
</comment>
<dbReference type="NCBIfam" id="TIGR01469">
    <property type="entry name" value="cobA_cysG_Cterm"/>
    <property type="match status" value="1"/>
</dbReference>
<evidence type="ECO:0000256" key="6">
    <source>
        <dbReference type="ARBA" id="ARBA00022691"/>
    </source>
</evidence>
<dbReference type="RefSeq" id="WP_133679418.1">
    <property type="nucleotide sequence ID" value="NZ_SNZP01000004.1"/>
</dbReference>
<feature type="binding site" evidence="15">
    <location>
        <position position="225"/>
    </location>
    <ligand>
        <name>S-adenosyl-L-methionine</name>
        <dbReference type="ChEBI" id="CHEBI:59789"/>
    </ligand>
</feature>
<comment type="catalytic activity">
    <reaction evidence="15">
        <text>uroporphyrinogen III + 2 S-adenosyl-L-methionine = precorrin-2 + 2 S-adenosyl-L-homocysteine + H(+)</text>
        <dbReference type="Rhea" id="RHEA:32459"/>
        <dbReference type="ChEBI" id="CHEBI:15378"/>
        <dbReference type="ChEBI" id="CHEBI:57308"/>
        <dbReference type="ChEBI" id="CHEBI:57856"/>
        <dbReference type="ChEBI" id="CHEBI:58827"/>
        <dbReference type="ChEBI" id="CHEBI:59789"/>
        <dbReference type="EC" id="2.1.1.107"/>
    </reaction>
</comment>
<evidence type="ECO:0000256" key="8">
    <source>
        <dbReference type="ARBA" id="ARBA00023027"/>
    </source>
</evidence>
<evidence type="ECO:0000256" key="11">
    <source>
        <dbReference type="ARBA" id="ARBA00023268"/>
    </source>
</evidence>
<feature type="binding site" evidence="15">
    <location>
        <position position="383"/>
    </location>
    <ligand>
        <name>S-adenosyl-L-methionine</name>
        <dbReference type="ChEBI" id="CHEBI:59789"/>
    </ligand>
</feature>
<evidence type="ECO:0000256" key="15">
    <source>
        <dbReference type="HAMAP-Rule" id="MF_01646"/>
    </source>
</evidence>
<dbReference type="EC" id="2.1.1.107" evidence="15"/>
<evidence type="ECO:0000259" key="20">
    <source>
        <dbReference type="Pfam" id="PF14824"/>
    </source>
</evidence>
<dbReference type="GO" id="GO:0043115">
    <property type="term" value="F:precorrin-2 dehydrogenase activity"/>
    <property type="evidence" value="ECO:0007669"/>
    <property type="project" value="UniProtKB-UniRule"/>
</dbReference>
<keyword evidence="8 15" id="KW-0520">NAD</keyword>
<evidence type="ECO:0000256" key="12">
    <source>
        <dbReference type="ARBA" id="ARBA00025705"/>
    </source>
</evidence>
<evidence type="ECO:0000313" key="22">
    <source>
        <dbReference type="Proteomes" id="UP000295611"/>
    </source>
</evidence>
<dbReference type="InterPro" id="IPR028281">
    <property type="entry name" value="Sirohaem_synthase_central"/>
</dbReference>
<dbReference type="SUPFAM" id="SSF75615">
    <property type="entry name" value="Siroheme synthase middle domains-like"/>
    <property type="match status" value="1"/>
</dbReference>